<dbReference type="CDD" id="cd04301">
    <property type="entry name" value="NAT_SF"/>
    <property type="match status" value="1"/>
</dbReference>
<dbReference type="GO" id="GO:0016747">
    <property type="term" value="F:acyltransferase activity, transferring groups other than amino-acyl groups"/>
    <property type="evidence" value="ECO:0007669"/>
    <property type="project" value="InterPro"/>
</dbReference>
<keyword evidence="2" id="KW-0067">ATP-binding</keyword>
<accession>B8JCA8</accession>
<evidence type="ECO:0000259" key="3">
    <source>
        <dbReference type="PROSITE" id="PS51186"/>
    </source>
</evidence>
<dbReference type="PROSITE" id="PS51186">
    <property type="entry name" value="GNAT"/>
    <property type="match status" value="1"/>
</dbReference>
<organism evidence="4 5">
    <name type="scientific">Anaeromyxobacter dehalogenans (strain ATCC BAA-258 / DSM 21875 / 2CP-1)</name>
    <dbReference type="NCBI Taxonomy" id="455488"/>
    <lineage>
        <taxon>Bacteria</taxon>
        <taxon>Pseudomonadati</taxon>
        <taxon>Myxococcota</taxon>
        <taxon>Myxococcia</taxon>
        <taxon>Myxococcales</taxon>
        <taxon>Cystobacterineae</taxon>
        <taxon>Anaeromyxobacteraceae</taxon>
        <taxon>Anaeromyxobacter</taxon>
    </lineage>
</organism>
<proteinExistence type="predicted"/>
<dbReference type="GO" id="GO:0016020">
    <property type="term" value="C:membrane"/>
    <property type="evidence" value="ECO:0007669"/>
    <property type="project" value="TreeGrafter"/>
</dbReference>
<feature type="domain" description="N-acetyltransferase" evidence="3">
    <location>
        <begin position="1383"/>
        <end position="1549"/>
    </location>
</feature>
<dbReference type="HOGENOM" id="CLU_246436_0_0_7"/>
<keyword evidence="1" id="KW-0547">Nucleotide-binding</keyword>
<evidence type="ECO:0000313" key="4">
    <source>
        <dbReference type="EMBL" id="ACL65848.1"/>
    </source>
</evidence>
<evidence type="ECO:0000313" key="5">
    <source>
        <dbReference type="Proteomes" id="UP000007089"/>
    </source>
</evidence>
<dbReference type="Gene3D" id="3.40.630.30">
    <property type="match status" value="1"/>
</dbReference>
<dbReference type="SUPFAM" id="SSF56801">
    <property type="entry name" value="Acetyl-CoA synthetase-like"/>
    <property type="match status" value="1"/>
</dbReference>
<dbReference type="InterPro" id="IPR016181">
    <property type="entry name" value="Acyl_CoA_acyltransferase"/>
</dbReference>
<dbReference type="GO" id="GO:0004467">
    <property type="term" value="F:long-chain fatty acid-CoA ligase activity"/>
    <property type="evidence" value="ECO:0007669"/>
    <property type="project" value="TreeGrafter"/>
</dbReference>
<reference evidence="4" key="1">
    <citation type="submission" date="2009-01" db="EMBL/GenBank/DDBJ databases">
        <title>Complete sequence of Anaeromyxobacter dehalogenans 2CP-1.</title>
        <authorList>
            <consortium name="US DOE Joint Genome Institute"/>
            <person name="Lucas S."/>
            <person name="Copeland A."/>
            <person name="Lapidus A."/>
            <person name="Glavina del Rio T."/>
            <person name="Dalin E."/>
            <person name="Tice H."/>
            <person name="Bruce D."/>
            <person name="Goodwin L."/>
            <person name="Pitluck S."/>
            <person name="Saunders E."/>
            <person name="Brettin T."/>
            <person name="Detter J.C."/>
            <person name="Han C."/>
            <person name="Larimer F."/>
            <person name="Land M."/>
            <person name="Hauser L."/>
            <person name="Kyrpides N."/>
            <person name="Ovchinnikova G."/>
            <person name="Beliaev A.S."/>
            <person name="Richardson P."/>
        </authorList>
    </citation>
    <scope>NUCLEOTIDE SEQUENCE</scope>
    <source>
        <strain evidence="4">2CP-1</strain>
    </source>
</reference>
<sequence length="1549" mass="171942">MFQVKQESPFPGLADRWSAAEGPGAETLELTREALAAVRPGDRAEVAPLVEILLRRLDGAQRPQARRALLALLDGARRRLFTSQLRPDDVDPWLELLFPVIARADCTLGEVLRSREETDPKTVAIRVLGQDACEVTVADLARRTRAIARGILALVDDHPDARVAILSENCLEAALCDLACLTNGIVDYPLPANAVAEQVVFMLKHSGARVLLASDEEQVAKVLPSLPALPELREIVVFSRAAAERNGLLSLEQMIGQGADFDDDARAARAGRVRSGDVATVMYTSGTTGKPKGILFTHQNLVTKRLARGYALREVGEGDVFLCYLPLYHTFGRWLELTGTLWWGATYVFARSTAQGPLLEDFKRVKPTVFISVPKKWMELHEAAVWEAASDDPDDVAAHLRVITGGRLRTGLSAAGYLDPVVFRAFHRAGTELCSGYGMTEATGGVTMTPVGEYVDGSIGKPLPGIECRRAEDGELLIRGPYVSPGYYHPGPNDHGADADGWFGTGDLVSIDPAGHFHITGRKKEIYKNRQGQTIAPQRVENLFRDFEAISQAFLVGDHREYNTLLVWPNQQSAAVQGRSPDAQRELLGSLVASANRFLAPFERVVAFQLLPRALDDAHGELTHKLTFKREAVEKNWKDLIERMYEQKHLALALDGFFLRIPNWVLREMGVLQHEVALDAGQLRAGERSLRIGPDPAAPGALRIGDLAYAAEGTVIDLGALLARPSLWLGNQALRAFLGEEAFLSLVSRRRKGSVDLRLDARLWPAPPAERLREMLDVVDGGEVTFHSIHVAGELLRAERPEARRAISHLHIGLAAAQSEHASLCRALLRRAAEAPDEDVRRRAFRVLLPNEDAGETLATVRLFLDRMGAMALRDEDLADLGERGLSDAQVQVLLAHLASDRANGAPADPSDRRLLVGAMRLLTACAIAHPVYFGRVRVPLARLTLHDDPEVSARAGEELDRLRRGFSNFVGPNLRLAIDPQTGVEYGWHHVLVFDDTVPAQVRPSLLSAFEDATIVRASVFELGRGVLLSLADIPPGGLAVSLLGRQHGKSVYRVSIHTRAREVFDFAMNVAEDMTFAELRQEVSWLLAAGAPPPLVEKFGGYFAEWGIFTEEFIPGSDVERQVARLVRQGETRRLQLLWPFLVWTAVEGHVRFWDRTGRRLALREPSPAAFIVPSHDYHSGARLVSISDRSPCAGFDELLDRFEEAFIERIERSRPELKGGAEDAIVLSAVVEALGLERGISLLEEVSQTSRRAVAIETFLERLREGGFTPQRVHFAARRYRRWLEVNPQATFEAQGKMLGELWGTYRLSEVETVWPDTRVRFFRQTVFANVRPELGAALDRIMNRARVLPAGGLDLEEQVAAVRSAARPTSEEDYFLARMTYRYLAPTDEVALISMPSGGHYVTEVVVALTDEAGERYTVRGPVSPREVARLLHMFHESNLQVTFTTEHEFLLCLDPKDTVIGGLFYRQVAPDRVHMEKLVVGRRHRGRGVADGLMREFARRLKARGVRRMETGYFQPEYLRRFGFRTDPTSGGLVREIEPDDFPL</sequence>
<dbReference type="Proteomes" id="UP000007089">
    <property type="component" value="Chromosome"/>
</dbReference>
<dbReference type="Pfam" id="PF23562">
    <property type="entry name" value="AMP-binding_C_3"/>
    <property type="match status" value="1"/>
</dbReference>
<evidence type="ECO:0000256" key="2">
    <source>
        <dbReference type="ARBA" id="ARBA00022840"/>
    </source>
</evidence>
<dbReference type="Gene3D" id="3.40.50.12780">
    <property type="entry name" value="N-terminal domain of ligase-like"/>
    <property type="match status" value="1"/>
</dbReference>
<name>B8JCA8_ANAD2</name>
<dbReference type="SUPFAM" id="SSF55729">
    <property type="entry name" value="Acyl-CoA N-acyltransferases (Nat)"/>
    <property type="match status" value="1"/>
</dbReference>
<dbReference type="InterPro" id="IPR020845">
    <property type="entry name" value="AMP-binding_CS"/>
</dbReference>
<dbReference type="InterPro" id="IPR000873">
    <property type="entry name" value="AMP-dep_synth/lig_dom"/>
</dbReference>
<gene>
    <name evidence="4" type="ordered locus">A2cp1_2510</name>
</gene>
<dbReference type="RefSeq" id="WP_012633644.1">
    <property type="nucleotide sequence ID" value="NC_011891.1"/>
</dbReference>
<protein>
    <submittedName>
        <fullName evidence="4">AMP-dependent synthetase and ligase</fullName>
    </submittedName>
</protein>
<dbReference type="EMBL" id="CP001359">
    <property type="protein sequence ID" value="ACL65848.1"/>
    <property type="molecule type" value="Genomic_DNA"/>
</dbReference>
<dbReference type="PANTHER" id="PTHR43272:SF33">
    <property type="entry name" value="AMP-BINDING DOMAIN-CONTAINING PROTEIN-RELATED"/>
    <property type="match status" value="1"/>
</dbReference>
<dbReference type="PANTHER" id="PTHR43272">
    <property type="entry name" value="LONG-CHAIN-FATTY-ACID--COA LIGASE"/>
    <property type="match status" value="1"/>
</dbReference>
<dbReference type="Pfam" id="PF00583">
    <property type="entry name" value="Acetyltransf_1"/>
    <property type="match status" value="1"/>
</dbReference>
<keyword evidence="5" id="KW-1185">Reference proteome</keyword>
<dbReference type="PROSITE" id="PS00455">
    <property type="entry name" value="AMP_BINDING"/>
    <property type="match status" value="1"/>
</dbReference>
<dbReference type="GO" id="GO:0005524">
    <property type="term" value="F:ATP binding"/>
    <property type="evidence" value="ECO:0007669"/>
    <property type="project" value="UniProtKB-KW"/>
</dbReference>
<dbReference type="KEGG" id="acp:A2cp1_2510"/>
<dbReference type="InterPro" id="IPR000182">
    <property type="entry name" value="GNAT_dom"/>
</dbReference>
<dbReference type="InterPro" id="IPR042099">
    <property type="entry name" value="ANL_N_sf"/>
</dbReference>
<dbReference type="Pfam" id="PF00501">
    <property type="entry name" value="AMP-binding"/>
    <property type="match status" value="1"/>
</dbReference>
<evidence type="ECO:0000256" key="1">
    <source>
        <dbReference type="ARBA" id="ARBA00022741"/>
    </source>
</evidence>
<keyword evidence="4" id="KW-0436">Ligase</keyword>